<keyword evidence="2" id="KW-1185">Reference proteome</keyword>
<gene>
    <name evidence="1" type="ORF">DLD99_25335</name>
</gene>
<protein>
    <submittedName>
        <fullName evidence="1">Uncharacterized protein</fullName>
    </submittedName>
</protein>
<reference evidence="1 2" key="1">
    <citation type="submission" date="2018-05" db="EMBL/GenBank/DDBJ databases">
        <title>Complete genome sequence of Pseudomonas kribbensis 46-2(T).</title>
        <authorList>
            <person name="Jeong H."/>
            <person name="Lee S.-G."/>
            <person name="Rha E."/>
            <person name="Kim H."/>
        </authorList>
    </citation>
    <scope>NUCLEOTIDE SEQUENCE [LARGE SCALE GENOMIC DNA]</scope>
    <source>
        <strain evidence="1 2">46-2</strain>
    </source>
</reference>
<dbReference type="EMBL" id="CP029608">
    <property type="protein sequence ID" value="AXI63658.1"/>
    <property type="molecule type" value="Genomic_DNA"/>
</dbReference>
<organism evidence="1 2">
    <name type="scientific">Pseudomonas kribbensis</name>
    <dbReference type="NCBI Taxonomy" id="1628086"/>
    <lineage>
        <taxon>Bacteria</taxon>
        <taxon>Pseudomonadati</taxon>
        <taxon>Pseudomonadota</taxon>
        <taxon>Gammaproteobacteria</taxon>
        <taxon>Pseudomonadales</taxon>
        <taxon>Pseudomonadaceae</taxon>
        <taxon>Pseudomonas</taxon>
    </lineage>
</organism>
<dbReference type="Proteomes" id="UP000253720">
    <property type="component" value="Chromosome"/>
</dbReference>
<sequence>MTIYEDEWAFWDDIAGKYILKNAGADLNTDIIIKAAGYYADSMVLERRKRRRVKSAADPAKPAQSA</sequence>
<dbReference type="AlphaFoldDB" id="A0A345RWJ2"/>
<accession>A0A345RWJ2</accession>
<evidence type="ECO:0000313" key="2">
    <source>
        <dbReference type="Proteomes" id="UP000253720"/>
    </source>
</evidence>
<proteinExistence type="predicted"/>
<dbReference type="KEGG" id="pke:DLD99_25335"/>
<dbReference type="RefSeq" id="WP_114885750.1">
    <property type="nucleotide sequence ID" value="NZ_CP029608.1"/>
</dbReference>
<evidence type="ECO:0000313" key="1">
    <source>
        <dbReference type="EMBL" id="AXI63658.1"/>
    </source>
</evidence>
<name>A0A345RWJ2_9PSED</name>